<dbReference type="PROSITE" id="PS50097">
    <property type="entry name" value="BTB"/>
    <property type="match status" value="1"/>
</dbReference>
<evidence type="ECO:0000313" key="3">
    <source>
        <dbReference type="Proteomes" id="UP001152607"/>
    </source>
</evidence>
<dbReference type="AlphaFoldDB" id="A0A9W4TYW5"/>
<comment type="caution">
    <text evidence="2">The sequence shown here is derived from an EMBL/GenBank/DDBJ whole genome shotgun (WGS) entry which is preliminary data.</text>
</comment>
<dbReference type="PANTHER" id="PTHR47843">
    <property type="entry name" value="BTB DOMAIN-CONTAINING PROTEIN-RELATED"/>
    <property type="match status" value="1"/>
</dbReference>
<proteinExistence type="predicted"/>
<evidence type="ECO:0000313" key="2">
    <source>
        <dbReference type="EMBL" id="CAI6227025.1"/>
    </source>
</evidence>
<dbReference type="Proteomes" id="UP001152607">
    <property type="component" value="Unassembled WGS sequence"/>
</dbReference>
<dbReference type="Gene3D" id="3.30.710.10">
    <property type="entry name" value="Potassium Channel Kv1.1, Chain A"/>
    <property type="match status" value="1"/>
</dbReference>
<gene>
    <name evidence="2" type="ORF">PDIGIT_LOCUS67</name>
</gene>
<dbReference type="InterPro" id="IPR011333">
    <property type="entry name" value="SKP1/BTB/POZ_sf"/>
</dbReference>
<dbReference type="OrthoDB" id="6359816at2759"/>
<name>A0A9W4TYW5_9PLEO</name>
<dbReference type="EMBL" id="CAOQHR010000001">
    <property type="protein sequence ID" value="CAI6227025.1"/>
    <property type="molecule type" value="Genomic_DNA"/>
</dbReference>
<protein>
    <recommendedName>
        <fullName evidence="1">BTB domain-containing protein</fullName>
    </recommendedName>
</protein>
<evidence type="ECO:0000259" key="1">
    <source>
        <dbReference type="PROSITE" id="PS50097"/>
    </source>
</evidence>
<dbReference type="CDD" id="cd18186">
    <property type="entry name" value="BTB_POZ_ZBTB_KLHL-like"/>
    <property type="match status" value="1"/>
</dbReference>
<keyword evidence="3" id="KW-1185">Reference proteome</keyword>
<dbReference type="Pfam" id="PF00651">
    <property type="entry name" value="BTB"/>
    <property type="match status" value="1"/>
</dbReference>
<dbReference type="PANTHER" id="PTHR47843:SF5">
    <property type="entry name" value="BTB_POZ DOMAIN PROTEIN"/>
    <property type="match status" value="1"/>
</dbReference>
<accession>A0A9W4TYW5</accession>
<dbReference type="InterPro" id="IPR000210">
    <property type="entry name" value="BTB/POZ_dom"/>
</dbReference>
<reference evidence="2" key="1">
    <citation type="submission" date="2023-01" db="EMBL/GenBank/DDBJ databases">
        <authorList>
            <person name="Van Ghelder C."/>
            <person name="Rancurel C."/>
        </authorList>
    </citation>
    <scope>NUCLEOTIDE SEQUENCE</scope>
    <source>
        <strain evidence="2">CNCM I-4278</strain>
    </source>
</reference>
<sequence>MSFENYVRDLAYVKSGTFSDLVLELGEKSWQTHRVLAACHSECFRKALTSEFKESHTGSISLHDDPVYLNAIDCMVSYFHQAEYNCSDYTIPESLLHAQVAIIADKYICGSLYDLARTSFLKTIQEVDSRSWGVVAAFIYDYTTTAVAGHIELRDIVVGAVAGSHSVLQKTLKDSSITELLRSNADIATDLLLGGRHGSRAKDVSEHHFVCGYCYYSHSGSCMCPKIMNRNVCPSCGRREEDLYRQKLIIHSAVSCPDCDGFHGTQAPEPEFDF</sequence>
<dbReference type="SUPFAM" id="SSF54695">
    <property type="entry name" value="POZ domain"/>
    <property type="match status" value="1"/>
</dbReference>
<organism evidence="2 3">
    <name type="scientific">Periconia digitata</name>
    <dbReference type="NCBI Taxonomy" id="1303443"/>
    <lineage>
        <taxon>Eukaryota</taxon>
        <taxon>Fungi</taxon>
        <taxon>Dikarya</taxon>
        <taxon>Ascomycota</taxon>
        <taxon>Pezizomycotina</taxon>
        <taxon>Dothideomycetes</taxon>
        <taxon>Pleosporomycetidae</taxon>
        <taxon>Pleosporales</taxon>
        <taxon>Massarineae</taxon>
        <taxon>Periconiaceae</taxon>
        <taxon>Periconia</taxon>
    </lineage>
</organism>
<feature type="domain" description="BTB" evidence="1">
    <location>
        <begin position="19"/>
        <end position="88"/>
    </location>
</feature>